<comment type="caution">
    <text evidence="4">The sequence shown here is derived from an EMBL/GenBank/DDBJ whole genome shotgun (WGS) entry which is preliminary data.</text>
</comment>
<dbReference type="InterPro" id="IPR050641">
    <property type="entry name" value="RIFMO-like"/>
</dbReference>
<keyword evidence="4" id="KW-0503">Monooxygenase</keyword>
<evidence type="ECO:0000259" key="3">
    <source>
        <dbReference type="Pfam" id="PF01494"/>
    </source>
</evidence>
<evidence type="ECO:0000313" key="4">
    <source>
        <dbReference type="EMBL" id="GIX62267.1"/>
    </source>
</evidence>
<gene>
    <name evidence="4" type="ORF">BcabD6B2_17020</name>
</gene>
<feature type="domain" description="FAD-binding" evidence="3">
    <location>
        <begin position="232"/>
        <end position="431"/>
    </location>
</feature>
<dbReference type="EMBL" id="BPLF01000001">
    <property type="protein sequence ID" value="GIX62267.1"/>
    <property type="molecule type" value="Genomic_DNA"/>
</dbReference>
<protein>
    <submittedName>
        <fullName evidence="4">FAD-dependent monooxygenase, putative</fullName>
    </submittedName>
</protein>
<dbReference type="InterPro" id="IPR002938">
    <property type="entry name" value="FAD-bd"/>
</dbReference>
<dbReference type="InterPro" id="IPR036188">
    <property type="entry name" value="FAD/NAD-bd_sf"/>
</dbReference>
<dbReference type="GO" id="GO:0071949">
    <property type="term" value="F:FAD binding"/>
    <property type="evidence" value="ECO:0007669"/>
    <property type="project" value="InterPro"/>
</dbReference>
<keyword evidence="5" id="KW-1185">Reference proteome</keyword>
<keyword evidence="2" id="KW-0274">FAD</keyword>
<organism evidence="4 5">
    <name type="scientific">Babesia caballi</name>
    <dbReference type="NCBI Taxonomy" id="5871"/>
    <lineage>
        <taxon>Eukaryota</taxon>
        <taxon>Sar</taxon>
        <taxon>Alveolata</taxon>
        <taxon>Apicomplexa</taxon>
        <taxon>Aconoidasida</taxon>
        <taxon>Piroplasmida</taxon>
        <taxon>Babesiidae</taxon>
        <taxon>Babesia</taxon>
    </lineage>
</organism>
<sequence>MPAAKVDTCVLVVGAGPVGVTLQLLLARWGVPCILAERNTRPRSHPRAHYISNRSMEVWRQLGHFDKAIDCVAEPLDSWRYFKYCRHITDPHVNLYGSVDHFKGECAAAAMYVTADAFTYNDTYYEELSPSRITNIPQHKLLFLLKTAALSRSQVYGSTSDKDYLAWLSNHYAHVMRTSQFDEPKVRKLAGLGGPAILPRELDTTKCSESYPLTGVPFIDGGLRFDRFVNEDMTSGVVSELTSTRDNKRVHIRSAFVVGADGIHSKVRQFLDRKHPSKTPSRSDTSLLKDVMSVYFSSAQLGELVKSNPAMIYFIFSKCITVLVCQGGTPAEFVAQIPFFSEIEDAEGYTEAACAAHINESVGTTLSDLRIINIKKWTVSTEIAGTFVDPESCRVMIVGDAAHIVAPAGGQGMNMGIADSYNLAWRLGRLLYRRIQNGAAGCHSDIVGAALTDEEKRYVLDFAKERRAVAEYTRGVCLAEVENGSKFAKSLRYDHSTVHRLVGLLPPLGSTIAGVLQSALTTVKSAMKHAFSTPKMMDSIRRGPGAALTAGATLGLAFPGSDMAYAYSGPSKVDDTSGDFTDFVFPRLDMHADDLKHMVAQMEQRMAQASKIPVKAIFSTEAVLQRFSAALCGKAVDLSNALLVLRPDGHIKEFRELRDNIPLKHCVRELKRLLLPLRLDALLLLRLNGRLAAVPGGDLRLLSLKANSLARALRVHGVHVRNLRVGDAFHHVPDDRGDVASRVGVEEAVGVLNAVAVLEDGGARLVHAGDVFDELRSGHVGERHELVHLNRVELEGLGLHRAPLLLDASSVKDGLGLLGDDLANRGLQADGRDLPGDALQGDRAGGNHGTLREGGVHGEEVAQTEAPLRGQSGEVVDGRLAAAGGEAARLGGVDGDRSLTLNRSHGNNRVDVVGDRPGEAAEAVRGVPGIP</sequence>
<evidence type="ECO:0000256" key="1">
    <source>
        <dbReference type="ARBA" id="ARBA00022630"/>
    </source>
</evidence>
<dbReference type="Pfam" id="PF01494">
    <property type="entry name" value="FAD_binding_3"/>
    <property type="match status" value="2"/>
</dbReference>
<keyword evidence="1" id="KW-0285">Flavoprotein</keyword>
<dbReference type="RefSeq" id="XP_067714336.1">
    <property type="nucleotide sequence ID" value="XM_067858235.1"/>
</dbReference>
<dbReference type="GeneID" id="94193748"/>
<dbReference type="Gene3D" id="3.30.9.10">
    <property type="entry name" value="D-Amino Acid Oxidase, subunit A, domain 2"/>
    <property type="match status" value="2"/>
</dbReference>
<proteinExistence type="predicted"/>
<dbReference type="PANTHER" id="PTHR43004:SF6">
    <property type="entry name" value="FAD_NAD(P)-BINDING OXIDOREDUCTASE FAMILY PROTEIN"/>
    <property type="match status" value="1"/>
</dbReference>
<dbReference type="PRINTS" id="PR00420">
    <property type="entry name" value="RNGMNOXGNASE"/>
</dbReference>
<evidence type="ECO:0000313" key="5">
    <source>
        <dbReference type="Proteomes" id="UP001497744"/>
    </source>
</evidence>
<dbReference type="GO" id="GO:0006744">
    <property type="term" value="P:ubiquinone biosynthetic process"/>
    <property type="evidence" value="ECO:0007669"/>
    <property type="project" value="TreeGrafter"/>
</dbReference>
<dbReference type="SUPFAM" id="SSF51905">
    <property type="entry name" value="FAD/NAD(P)-binding domain"/>
    <property type="match status" value="1"/>
</dbReference>
<evidence type="ECO:0000256" key="2">
    <source>
        <dbReference type="ARBA" id="ARBA00022827"/>
    </source>
</evidence>
<dbReference type="GO" id="GO:0016709">
    <property type="term" value="F:oxidoreductase activity, acting on paired donors, with incorporation or reduction of molecular oxygen, NAD(P)H as one donor, and incorporation of one atom of oxygen"/>
    <property type="evidence" value="ECO:0007669"/>
    <property type="project" value="UniProtKB-ARBA"/>
</dbReference>
<dbReference type="GO" id="GO:0005739">
    <property type="term" value="C:mitochondrion"/>
    <property type="evidence" value="ECO:0007669"/>
    <property type="project" value="TreeGrafter"/>
</dbReference>
<dbReference type="AlphaFoldDB" id="A0AAV4LR41"/>
<accession>A0AAV4LR41</accession>
<dbReference type="Gene3D" id="3.50.50.60">
    <property type="entry name" value="FAD/NAD(P)-binding domain"/>
    <property type="match status" value="2"/>
</dbReference>
<name>A0AAV4LR41_BABCB</name>
<dbReference type="Proteomes" id="UP001497744">
    <property type="component" value="Unassembled WGS sequence"/>
</dbReference>
<reference evidence="4 5" key="1">
    <citation type="submission" date="2021-06" db="EMBL/GenBank/DDBJ databases">
        <title>Genome sequence of Babesia caballi.</title>
        <authorList>
            <person name="Yamagishi J."/>
            <person name="Kidaka T."/>
            <person name="Ochi A."/>
        </authorList>
    </citation>
    <scope>NUCLEOTIDE SEQUENCE [LARGE SCALE GENOMIC DNA]</scope>
    <source>
        <strain evidence="4">USDA-D6B2</strain>
    </source>
</reference>
<feature type="domain" description="FAD-binding" evidence="3">
    <location>
        <begin position="8"/>
        <end position="151"/>
    </location>
</feature>
<keyword evidence="4" id="KW-0560">Oxidoreductase</keyword>
<dbReference type="PANTHER" id="PTHR43004">
    <property type="entry name" value="TRK SYSTEM POTASSIUM UPTAKE PROTEIN"/>
    <property type="match status" value="1"/>
</dbReference>